<comment type="caution">
    <text evidence="4">The sequence shown here is derived from an EMBL/GenBank/DDBJ whole genome shotgun (WGS) entry which is preliminary data.</text>
</comment>
<proteinExistence type="predicted"/>
<dbReference type="PANTHER" id="PTHR11839">
    <property type="entry name" value="UDP/ADP-SUGAR PYROPHOSPHATASE"/>
    <property type="match status" value="1"/>
</dbReference>
<gene>
    <name evidence="4" type="ORF">IAD15_01330</name>
</gene>
<sequence length="177" mass="20153">MEKQLKHTQIFHGKIFSVDHDEVFVEEKQMNAVREIVRHHGGGVGIIAIDQGCILLVRQFRYAVNEALLEIPAGKLEPGEDPLTCGHRELEEETGMITNHLQPVTTFLPTPGYCDEHIHLFYTDQLKTCARPHHGDDDEVIQVIRYPLEQAMQDVQNGKIKDAKTIIGIYYAWIKGI</sequence>
<dbReference type="Pfam" id="PF00293">
    <property type="entry name" value="NUDIX"/>
    <property type="match status" value="1"/>
</dbReference>
<dbReference type="Proteomes" id="UP000824175">
    <property type="component" value="Unassembled WGS sequence"/>
</dbReference>
<dbReference type="InterPro" id="IPR015797">
    <property type="entry name" value="NUDIX_hydrolase-like_dom_sf"/>
</dbReference>
<accession>A0A9D1HLE4</accession>
<evidence type="ECO:0000313" key="5">
    <source>
        <dbReference type="Proteomes" id="UP000824175"/>
    </source>
</evidence>
<evidence type="ECO:0000259" key="3">
    <source>
        <dbReference type="PROSITE" id="PS51462"/>
    </source>
</evidence>
<reference evidence="4" key="2">
    <citation type="journal article" date="2021" name="PeerJ">
        <title>Extensive microbial diversity within the chicken gut microbiome revealed by metagenomics and culture.</title>
        <authorList>
            <person name="Gilroy R."/>
            <person name="Ravi A."/>
            <person name="Getino M."/>
            <person name="Pursley I."/>
            <person name="Horton D.L."/>
            <person name="Alikhan N.F."/>
            <person name="Baker D."/>
            <person name="Gharbi K."/>
            <person name="Hall N."/>
            <person name="Watson M."/>
            <person name="Adriaenssens E.M."/>
            <person name="Foster-Nyarko E."/>
            <person name="Jarju S."/>
            <person name="Secka A."/>
            <person name="Antonio M."/>
            <person name="Oren A."/>
            <person name="Chaudhuri R.R."/>
            <person name="La Ragione R."/>
            <person name="Hildebrand F."/>
            <person name="Pallen M.J."/>
        </authorList>
    </citation>
    <scope>NUCLEOTIDE SEQUENCE</scope>
    <source>
        <strain evidence="4">CHK195-11698</strain>
    </source>
</reference>
<feature type="domain" description="Nudix hydrolase" evidence="3">
    <location>
        <begin position="37"/>
        <end position="168"/>
    </location>
</feature>
<evidence type="ECO:0000256" key="1">
    <source>
        <dbReference type="ARBA" id="ARBA00001946"/>
    </source>
</evidence>
<organism evidence="4 5">
    <name type="scientific">Candidatus Fimiplasma intestinipullorum</name>
    <dbReference type="NCBI Taxonomy" id="2840825"/>
    <lineage>
        <taxon>Bacteria</taxon>
        <taxon>Bacillati</taxon>
        <taxon>Bacillota</taxon>
        <taxon>Clostridia</taxon>
        <taxon>Eubacteriales</taxon>
        <taxon>Candidatus Fimiplasma</taxon>
    </lineage>
</organism>
<dbReference type="GO" id="GO:0016787">
    <property type="term" value="F:hydrolase activity"/>
    <property type="evidence" value="ECO:0007669"/>
    <property type="project" value="UniProtKB-KW"/>
</dbReference>
<comment type="cofactor">
    <cofactor evidence="1">
        <name>Mg(2+)</name>
        <dbReference type="ChEBI" id="CHEBI:18420"/>
    </cofactor>
</comment>
<dbReference type="CDD" id="cd03424">
    <property type="entry name" value="NUDIX_ADPRase_Nudt5_UGPPase_Nudt14"/>
    <property type="match status" value="1"/>
</dbReference>
<name>A0A9D1HLE4_9FIRM</name>
<keyword evidence="2 4" id="KW-0378">Hydrolase</keyword>
<dbReference type="PANTHER" id="PTHR11839:SF18">
    <property type="entry name" value="NUDIX HYDROLASE DOMAIN-CONTAINING PROTEIN"/>
    <property type="match status" value="1"/>
</dbReference>
<dbReference type="GO" id="GO:0019693">
    <property type="term" value="P:ribose phosphate metabolic process"/>
    <property type="evidence" value="ECO:0007669"/>
    <property type="project" value="TreeGrafter"/>
</dbReference>
<dbReference type="PROSITE" id="PS51462">
    <property type="entry name" value="NUDIX"/>
    <property type="match status" value="1"/>
</dbReference>
<protein>
    <submittedName>
        <fullName evidence="4">NUDIX hydrolase</fullName>
    </submittedName>
</protein>
<dbReference type="InterPro" id="IPR000086">
    <property type="entry name" value="NUDIX_hydrolase_dom"/>
</dbReference>
<dbReference type="EMBL" id="DVMJ01000008">
    <property type="protein sequence ID" value="HIU12698.1"/>
    <property type="molecule type" value="Genomic_DNA"/>
</dbReference>
<evidence type="ECO:0000256" key="2">
    <source>
        <dbReference type="ARBA" id="ARBA00022801"/>
    </source>
</evidence>
<evidence type="ECO:0000313" key="4">
    <source>
        <dbReference type="EMBL" id="HIU12698.1"/>
    </source>
</evidence>
<dbReference type="GO" id="GO:0006753">
    <property type="term" value="P:nucleoside phosphate metabolic process"/>
    <property type="evidence" value="ECO:0007669"/>
    <property type="project" value="TreeGrafter"/>
</dbReference>
<reference evidence="4" key="1">
    <citation type="submission" date="2020-10" db="EMBL/GenBank/DDBJ databases">
        <authorList>
            <person name="Gilroy R."/>
        </authorList>
    </citation>
    <scope>NUCLEOTIDE SEQUENCE</scope>
    <source>
        <strain evidence="4">CHK195-11698</strain>
    </source>
</reference>
<dbReference type="AlphaFoldDB" id="A0A9D1HLE4"/>
<dbReference type="SUPFAM" id="SSF55811">
    <property type="entry name" value="Nudix"/>
    <property type="match status" value="1"/>
</dbReference>
<dbReference type="Gene3D" id="3.90.79.10">
    <property type="entry name" value="Nucleoside Triphosphate Pyrophosphohydrolase"/>
    <property type="match status" value="1"/>
</dbReference>